<gene>
    <name evidence="4" type="primary">ACSL5</name>
    <name evidence="4" type="ORF">HK100_012779</name>
</gene>
<evidence type="ECO:0000256" key="2">
    <source>
        <dbReference type="ARBA" id="ARBA00022840"/>
    </source>
</evidence>
<name>A0AAD5T231_9FUNG</name>
<dbReference type="AlphaFoldDB" id="A0AAD5T231"/>
<evidence type="ECO:0000313" key="5">
    <source>
        <dbReference type="Proteomes" id="UP001211907"/>
    </source>
</evidence>
<dbReference type="GO" id="GO:0005783">
    <property type="term" value="C:endoplasmic reticulum"/>
    <property type="evidence" value="ECO:0007669"/>
    <property type="project" value="TreeGrafter"/>
</dbReference>
<dbReference type="Proteomes" id="UP001211907">
    <property type="component" value="Unassembled WGS sequence"/>
</dbReference>
<reference evidence="4" key="1">
    <citation type="submission" date="2020-05" db="EMBL/GenBank/DDBJ databases">
        <title>Phylogenomic resolution of chytrid fungi.</title>
        <authorList>
            <person name="Stajich J.E."/>
            <person name="Amses K."/>
            <person name="Simmons R."/>
            <person name="Seto K."/>
            <person name="Myers J."/>
            <person name="Bonds A."/>
            <person name="Quandt C.A."/>
            <person name="Barry K."/>
            <person name="Liu P."/>
            <person name="Grigoriev I."/>
            <person name="Longcore J.E."/>
            <person name="James T.Y."/>
        </authorList>
    </citation>
    <scope>NUCLEOTIDE SEQUENCE</scope>
    <source>
        <strain evidence="4">JEL0513</strain>
    </source>
</reference>
<dbReference type="InterPro" id="IPR042099">
    <property type="entry name" value="ANL_N_sf"/>
</dbReference>
<comment type="caution">
    <text evidence="4">The sequence shown here is derived from an EMBL/GenBank/DDBJ whole genome shotgun (WGS) entry which is preliminary data.</text>
</comment>
<accession>A0AAD5T231</accession>
<keyword evidence="2" id="KW-0067">ATP-binding</keyword>
<keyword evidence="5" id="KW-1185">Reference proteome</keyword>
<dbReference type="PROSITE" id="PS00455">
    <property type="entry name" value="AMP_BINDING"/>
    <property type="match status" value="1"/>
</dbReference>
<dbReference type="InterPro" id="IPR020845">
    <property type="entry name" value="AMP-binding_CS"/>
</dbReference>
<dbReference type="GO" id="GO:0005524">
    <property type="term" value="F:ATP binding"/>
    <property type="evidence" value="ECO:0007669"/>
    <property type="project" value="UniProtKB-KW"/>
</dbReference>
<protein>
    <submittedName>
        <fullName evidence="4">Long-chain-fatty-acid--CoA ligase 5</fullName>
    </submittedName>
</protein>
<sequence length="692" mass="76211">MTKSQVQTVEIAGSRPTNDSATGIFQNILPISERHKSKQHLTTLIEGFQESAKLFPTRPMLGHRPKSIDPATGNPVWDGYVWQSYRRISERRIAFGSGLLAIYKEVYGGAITDRFNVGLYSLNRPAWIIADLANMSYGLVTVPLYDTFGAVAVQYILNHSTPPVLICSFDKLENVISFIHKCPSVKILVSIEEVTPFIAQAFSILKKWAQDKGVVLYSFAQVEAIGSKARIQFPQIKSDDVCSISYTSGTTGDPKGAIITHKNIIAELLSASDSQDFNEFDVHISYLPLAHIYEKVAFATVMGCGGAVGFFRGDVSLLLEDIALLKPTLFFSVPRLLNRIHDKIITQANSRTALRSYIFSSAVAAKMGNYKKTGELQSAFWDTLVFKKVQAALGGRVRFICSTSAPIHSNVKDFLSIAFGCQVREVYGQTETTGAVTIVSQGDVDVGHVGTLISGSEMKLVSVPEMGYHAVNNQGEVWLRGPTVFKGYYKDEEKTREAVTEDGWLKTGDIGYIDRLGRLSIIDRKKNIFKLSQGEYIAPEKIENVYIQSPTIAQIFVHGESLRNELVAIVVLDPETCIPLSRKLGLLPADTPDSGLVVPGSAANPHIKVLAQNPLFKKIVLDEMSKVASEAGLAGFERVKSVYLEAEAFAVENDLLTPTMKLKRQILVKRYAKQIKTMYQEIDVVVGGPAKL</sequence>
<dbReference type="Gene3D" id="3.40.50.12780">
    <property type="entry name" value="N-terminal domain of ligase-like"/>
    <property type="match status" value="1"/>
</dbReference>
<evidence type="ECO:0000313" key="4">
    <source>
        <dbReference type="EMBL" id="KAJ3120489.1"/>
    </source>
</evidence>
<dbReference type="GO" id="GO:0004467">
    <property type="term" value="F:long-chain fatty acid-CoA ligase activity"/>
    <property type="evidence" value="ECO:0007669"/>
    <property type="project" value="TreeGrafter"/>
</dbReference>
<dbReference type="PANTHER" id="PTHR43272">
    <property type="entry name" value="LONG-CHAIN-FATTY-ACID--COA LIGASE"/>
    <property type="match status" value="1"/>
</dbReference>
<proteinExistence type="predicted"/>
<dbReference type="Pfam" id="PF00501">
    <property type="entry name" value="AMP-binding"/>
    <property type="match status" value="1"/>
</dbReference>
<dbReference type="PANTHER" id="PTHR43272:SF33">
    <property type="entry name" value="AMP-BINDING DOMAIN-CONTAINING PROTEIN-RELATED"/>
    <property type="match status" value="1"/>
</dbReference>
<dbReference type="GO" id="GO:0016020">
    <property type="term" value="C:membrane"/>
    <property type="evidence" value="ECO:0007669"/>
    <property type="project" value="TreeGrafter"/>
</dbReference>
<evidence type="ECO:0000259" key="3">
    <source>
        <dbReference type="Pfam" id="PF00501"/>
    </source>
</evidence>
<dbReference type="EMBL" id="JADGJH010000961">
    <property type="protein sequence ID" value="KAJ3120489.1"/>
    <property type="molecule type" value="Genomic_DNA"/>
</dbReference>
<evidence type="ECO:0000256" key="1">
    <source>
        <dbReference type="ARBA" id="ARBA00022741"/>
    </source>
</evidence>
<feature type="domain" description="AMP-dependent synthetase/ligase" evidence="3">
    <location>
        <begin position="74"/>
        <end position="489"/>
    </location>
</feature>
<organism evidence="4 5">
    <name type="scientific">Physocladia obscura</name>
    <dbReference type="NCBI Taxonomy" id="109957"/>
    <lineage>
        <taxon>Eukaryota</taxon>
        <taxon>Fungi</taxon>
        <taxon>Fungi incertae sedis</taxon>
        <taxon>Chytridiomycota</taxon>
        <taxon>Chytridiomycota incertae sedis</taxon>
        <taxon>Chytridiomycetes</taxon>
        <taxon>Chytridiales</taxon>
        <taxon>Chytriomycetaceae</taxon>
        <taxon>Physocladia</taxon>
    </lineage>
</organism>
<dbReference type="InterPro" id="IPR000873">
    <property type="entry name" value="AMP-dep_synth/lig_dom"/>
</dbReference>
<dbReference type="SUPFAM" id="SSF56801">
    <property type="entry name" value="Acetyl-CoA synthetase-like"/>
    <property type="match status" value="1"/>
</dbReference>
<keyword evidence="1" id="KW-0547">Nucleotide-binding</keyword>
<keyword evidence="4" id="KW-0436">Ligase</keyword>